<sequence>MHVVFAIVASNCFQPECRHYVLATANAARARTAKRARILLDHPAGPARTAQSSEKAQLTSQLTHSAGQSSTRENFTMKIRSTECLLFVAIATAATVAQIRAHTLSASQADVPAQTAPHTAHMQACDPSRSGTLRAACETRSERRSIDSNDRRAHGVDTPNTAPGTGKLWV</sequence>
<comment type="caution">
    <text evidence="2">The sequence shown here is derived from an EMBL/GenBank/DDBJ whole genome shotgun (WGS) entry which is preliminary data.</text>
</comment>
<protein>
    <recommendedName>
        <fullName evidence="4">ESPR domain-containing protein</fullName>
    </recommendedName>
</protein>
<evidence type="ECO:0000313" key="3">
    <source>
        <dbReference type="Proteomes" id="UP001462961"/>
    </source>
</evidence>
<dbReference type="Proteomes" id="UP001462961">
    <property type="component" value="Unassembled WGS sequence"/>
</dbReference>
<dbReference type="RefSeq" id="WP_233445310.1">
    <property type="nucleotide sequence ID" value="NZ_CP015959.1"/>
</dbReference>
<reference evidence="2 3" key="1">
    <citation type="submission" date="2024-01" db="EMBL/GenBank/DDBJ databases">
        <title>The diversity of rhizobia nodulating Mimosa spp. in eleven states of Brazil covering several biomes is determined by host plant, location, and edaphic factors.</title>
        <authorList>
            <person name="Rouws L."/>
            <person name="Barauna A."/>
            <person name="Beukes C."/>
            <person name="De Faria S.M."/>
            <person name="Gross E."/>
            <person name="Dos Reis Junior F.B."/>
            <person name="Simon M."/>
            <person name="Maluk M."/>
            <person name="Odee D.W."/>
            <person name="Kenicer G."/>
            <person name="Young J.P.W."/>
            <person name="Reis V.M."/>
            <person name="Zilli J."/>
            <person name="James E.K."/>
        </authorList>
    </citation>
    <scope>NUCLEOTIDE SEQUENCE [LARGE SCALE GENOMIC DNA]</scope>
    <source>
        <strain evidence="2 3">JHI1651</strain>
    </source>
</reference>
<evidence type="ECO:0000256" key="1">
    <source>
        <dbReference type="SAM" id="MobiDB-lite"/>
    </source>
</evidence>
<name>A0ABV0DR23_9BURK</name>
<organism evidence="2 3">
    <name type="scientific">Paraburkholderia caribensis</name>
    <dbReference type="NCBI Taxonomy" id="75105"/>
    <lineage>
        <taxon>Bacteria</taxon>
        <taxon>Pseudomonadati</taxon>
        <taxon>Pseudomonadota</taxon>
        <taxon>Betaproteobacteria</taxon>
        <taxon>Burkholderiales</taxon>
        <taxon>Burkholderiaceae</taxon>
        <taxon>Paraburkholderia</taxon>
    </lineage>
</organism>
<keyword evidence="3" id="KW-1185">Reference proteome</keyword>
<accession>A0ABV0DR23</accession>
<evidence type="ECO:0000313" key="2">
    <source>
        <dbReference type="EMBL" id="MEO1753258.1"/>
    </source>
</evidence>
<feature type="compositionally biased region" description="Basic and acidic residues" evidence="1">
    <location>
        <begin position="139"/>
        <end position="155"/>
    </location>
</feature>
<feature type="region of interest" description="Disordered" evidence="1">
    <location>
        <begin position="139"/>
        <end position="170"/>
    </location>
</feature>
<gene>
    <name evidence="2" type="ORF">VOI32_04865</name>
</gene>
<feature type="region of interest" description="Disordered" evidence="1">
    <location>
        <begin position="43"/>
        <end position="71"/>
    </location>
</feature>
<evidence type="ECO:0008006" key="4">
    <source>
        <dbReference type="Google" id="ProtNLM"/>
    </source>
</evidence>
<proteinExistence type="predicted"/>
<feature type="compositionally biased region" description="Polar residues" evidence="1">
    <location>
        <begin position="49"/>
        <end position="71"/>
    </location>
</feature>
<dbReference type="EMBL" id="JAYLVJ010000004">
    <property type="protein sequence ID" value="MEO1753258.1"/>
    <property type="molecule type" value="Genomic_DNA"/>
</dbReference>